<proteinExistence type="predicted"/>
<dbReference type="InterPro" id="IPR008407">
    <property type="entry name" value="Brnchd-chn_aa_trnsp_AzlD"/>
</dbReference>
<dbReference type="Pfam" id="PF05437">
    <property type="entry name" value="AzlD"/>
    <property type="match status" value="1"/>
</dbReference>
<accession>A0A4R0HBB2</accession>
<reference evidence="1 2" key="1">
    <citation type="submission" date="2019-02" db="EMBL/GenBank/DDBJ databases">
        <title>Kribbella capetownensis sp. nov. and Kribbella speibonae sp. nov., isolated from soil.</title>
        <authorList>
            <person name="Curtis S.M."/>
            <person name="Norton I."/>
            <person name="Everest G.J."/>
            <person name="Meyers P.R."/>
        </authorList>
    </citation>
    <scope>NUCLEOTIDE SEQUENCE [LARGE SCALE GENOMIC DNA]</scope>
    <source>
        <strain evidence="1 2">KCTC 29219</strain>
    </source>
</reference>
<keyword evidence="2" id="KW-1185">Reference proteome</keyword>
<name>A0A4R0HBB2_9ACTN</name>
<dbReference type="RefSeq" id="WP_131338545.1">
    <property type="nucleotide sequence ID" value="NZ_SJJZ01000002.1"/>
</dbReference>
<organism evidence="1 2">
    <name type="scientific">Kribbella soli</name>
    <dbReference type="NCBI Taxonomy" id="1124743"/>
    <lineage>
        <taxon>Bacteria</taxon>
        <taxon>Bacillati</taxon>
        <taxon>Actinomycetota</taxon>
        <taxon>Actinomycetes</taxon>
        <taxon>Propionibacteriales</taxon>
        <taxon>Kribbellaceae</taxon>
        <taxon>Kribbella</taxon>
    </lineage>
</organism>
<evidence type="ECO:0000313" key="2">
    <source>
        <dbReference type="Proteomes" id="UP000292346"/>
    </source>
</evidence>
<dbReference type="OrthoDB" id="5124314at2"/>
<comment type="caution">
    <text evidence="1">The sequence shown here is derived from an EMBL/GenBank/DDBJ whole genome shotgun (WGS) entry which is preliminary data.</text>
</comment>
<dbReference type="EMBL" id="SJJZ01000002">
    <property type="protein sequence ID" value="TCC07761.1"/>
    <property type="molecule type" value="Genomic_DNA"/>
</dbReference>
<sequence>MKLYLCVLIVSASNWLMKAAGPLVLGKRDLPPALVRVTQLTAPALLAGLIVTDLGGRTVDWTQLVGVGVAGVLNLVRMPMVAAAAAGVATTALVRLVSA</sequence>
<dbReference type="Proteomes" id="UP000292346">
    <property type="component" value="Unassembled WGS sequence"/>
</dbReference>
<protein>
    <submittedName>
        <fullName evidence="1">Branched-chain amino acid ABC transporter</fullName>
    </submittedName>
</protein>
<dbReference type="AlphaFoldDB" id="A0A4R0HBB2"/>
<gene>
    <name evidence="1" type="ORF">E0H45_17555</name>
</gene>
<evidence type="ECO:0000313" key="1">
    <source>
        <dbReference type="EMBL" id="TCC07761.1"/>
    </source>
</evidence>